<evidence type="ECO:0000256" key="4">
    <source>
        <dbReference type="SAM" id="SignalP"/>
    </source>
</evidence>
<evidence type="ECO:0000256" key="2">
    <source>
        <dbReference type="ARBA" id="ARBA00022679"/>
    </source>
</evidence>
<reference evidence="6 7" key="1">
    <citation type="submission" date="2019-03" db="EMBL/GenBank/DDBJ databases">
        <title>Genomic Encyclopedia of Type Strains, Phase IV (KMG-IV): sequencing the most valuable type-strain genomes for metagenomic binning, comparative biology and taxonomic classification.</title>
        <authorList>
            <person name="Goeker M."/>
        </authorList>
    </citation>
    <scope>NUCLEOTIDE SEQUENCE [LARGE SCALE GENOMIC DNA]</scope>
    <source>
        <strain evidence="6 7">DSM 9035</strain>
    </source>
</reference>
<name>A0A4R3M6D7_9HYPH</name>
<dbReference type="InterPro" id="IPR025714">
    <property type="entry name" value="Methyltranfer_dom"/>
</dbReference>
<evidence type="ECO:0000313" key="6">
    <source>
        <dbReference type="EMBL" id="TCT06825.1"/>
    </source>
</evidence>
<dbReference type="Proteomes" id="UP000294664">
    <property type="component" value="Unassembled WGS sequence"/>
</dbReference>
<feature type="domain" description="Methyltransferase" evidence="5">
    <location>
        <begin position="73"/>
        <end position="185"/>
    </location>
</feature>
<dbReference type="GO" id="GO:0016279">
    <property type="term" value="F:protein-lysine N-methyltransferase activity"/>
    <property type="evidence" value="ECO:0007669"/>
    <property type="project" value="InterPro"/>
</dbReference>
<keyword evidence="2 6" id="KW-0808">Transferase</keyword>
<proteinExistence type="predicted"/>
<dbReference type="Gene3D" id="3.40.50.150">
    <property type="entry name" value="Vaccinia Virus protein VP39"/>
    <property type="match status" value="1"/>
</dbReference>
<keyword evidence="7" id="KW-1185">Reference proteome</keyword>
<comment type="caution">
    <text evidence="6">The sequence shown here is derived from an EMBL/GenBank/DDBJ whole genome shotgun (WGS) entry which is preliminary data.</text>
</comment>
<evidence type="ECO:0000256" key="3">
    <source>
        <dbReference type="ARBA" id="ARBA00022691"/>
    </source>
</evidence>
<dbReference type="AlphaFoldDB" id="A0A4R3M6D7"/>
<sequence length="281" mass="30054">MSPHHQCTHARASALFLVASVFVAAPAFAQSPAPAPAAPAATQAPLRLDVPYVPTPESVVDRMLKMGEVGKDDFVIDLGSGDGRIAIAAVKERGARGAMGVDINPERIKEAKANAEAAGVTDKVTFVQQNLFETDLSKATVITMYLLETVNAKLRPTLLELKPGTRLVSHAFSMGDWAPDQRTTEEGRTVYMWVVPAHVGGRWAFTDGENRFTVDLNQTFQNIGGGATVNGRTVQLRDARLTGDEIVLTLPLGDGAKTYRGKVSDGTIKPVEGDGWSATRS</sequence>
<accession>A0A4R3M6D7</accession>
<dbReference type="EMBL" id="SMAI01000002">
    <property type="protein sequence ID" value="TCT06825.1"/>
    <property type="molecule type" value="Genomic_DNA"/>
</dbReference>
<protein>
    <submittedName>
        <fullName evidence="6">Methyltransferase family protein</fullName>
    </submittedName>
</protein>
<dbReference type="SUPFAM" id="SSF53335">
    <property type="entry name" value="S-adenosyl-L-methionine-dependent methyltransferases"/>
    <property type="match status" value="1"/>
</dbReference>
<evidence type="ECO:0000313" key="7">
    <source>
        <dbReference type="Proteomes" id="UP000294664"/>
    </source>
</evidence>
<keyword evidence="3" id="KW-0949">S-adenosyl-L-methionine</keyword>
<dbReference type="PANTHER" id="PTHR13610:SF11">
    <property type="entry name" value="METHYLTRANSFERASE DOMAIN-CONTAINING PROTEIN"/>
    <property type="match status" value="1"/>
</dbReference>
<dbReference type="InterPro" id="IPR026170">
    <property type="entry name" value="FAM173A/B"/>
</dbReference>
<gene>
    <name evidence="6" type="ORF">EDC64_102305</name>
</gene>
<evidence type="ECO:0000256" key="1">
    <source>
        <dbReference type="ARBA" id="ARBA00022603"/>
    </source>
</evidence>
<keyword evidence="4" id="KW-0732">Signal</keyword>
<evidence type="ECO:0000259" key="5">
    <source>
        <dbReference type="Pfam" id="PF13847"/>
    </source>
</evidence>
<dbReference type="GO" id="GO:0032259">
    <property type="term" value="P:methylation"/>
    <property type="evidence" value="ECO:0007669"/>
    <property type="project" value="UniProtKB-KW"/>
</dbReference>
<dbReference type="InterPro" id="IPR029063">
    <property type="entry name" value="SAM-dependent_MTases_sf"/>
</dbReference>
<feature type="chain" id="PRO_5020971529" evidence="4">
    <location>
        <begin position="30"/>
        <end position="281"/>
    </location>
</feature>
<feature type="signal peptide" evidence="4">
    <location>
        <begin position="1"/>
        <end position="29"/>
    </location>
</feature>
<dbReference type="CDD" id="cd02440">
    <property type="entry name" value="AdoMet_MTases"/>
    <property type="match status" value="1"/>
</dbReference>
<dbReference type="PANTHER" id="PTHR13610">
    <property type="entry name" value="METHYLTRANSFERASE DOMAIN-CONTAINING PROTEIN"/>
    <property type="match status" value="1"/>
</dbReference>
<dbReference type="RefSeq" id="WP_165933651.1">
    <property type="nucleotide sequence ID" value="NZ_SMAI01000002.1"/>
</dbReference>
<dbReference type="Pfam" id="PF13847">
    <property type="entry name" value="Methyltransf_31"/>
    <property type="match status" value="1"/>
</dbReference>
<keyword evidence="1 6" id="KW-0489">Methyltransferase</keyword>
<organism evidence="6 7">
    <name type="scientific">Aquabacter spiritensis</name>
    <dbReference type="NCBI Taxonomy" id="933073"/>
    <lineage>
        <taxon>Bacteria</taxon>
        <taxon>Pseudomonadati</taxon>
        <taxon>Pseudomonadota</taxon>
        <taxon>Alphaproteobacteria</taxon>
        <taxon>Hyphomicrobiales</taxon>
        <taxon>Xanthobacteraceae</taxon>
        <taxon>Aquabacter</taxon>
    </lineage>
</organism>